<reference evidence="2" key="1">
    <citation type="submission" date="2017-07" db="EMBL/GenBank/DDBJ databases">
        <authorList>
            <person name="Mikheyev A."/>
            <person name="Grau M."/>
        </authorList>
    </citation>
    <scope>NUCLEOTIDE SEQUENCE</scope>
    <source>
        <tissue evidence="2">Venom_gland</tissue>
    </source>
</reference>
<dbReference type="AlphaFoldDB" id="A0A2D4NSG0"/>
<reference evidence="2" key="2">
    <citation type="submission" date="2017-11" db="EMBL/GenBank/DDBJ databases">
        <title>Coralsnake Venomics: Analyses of Venom Gland Transcriptomes and Proteomes of Six Brazilian Taxa.</title>
        <authorList>
            <person name="Aird S.D."/>
            <person name="Jorge da Silva N."/>
            <person name="Qiu L."/>
            <person name="Villar-Briones A."/>
            <person name="Aparecida-Saddi V."/>
            <person name="Campos-Telles M.P."/>
            <person name="Grau M."/>
            <person name="Mikheyev A.S."/>
        </authorList>
    </citation>
    <scope>NUCLEOTIDE SEQUENCE</scope>
    <source>
        <tissue evidence="2">Venom_gland</tissue>
    </source>
</reference>
<organism evidence="2">
    <name type="scientific">Micrurus surinamensis</name>
    <name type="common">Surinam coral snake</name>
    <dbReference type="NCBI Taxonomy" id="129470"/>
    <lineage>
        <taxon>Eukaryota</taxon>
        <taxon>Metazoa</taxon>
        <taxon>Chordata</taxon>
        <taxon>Craniata</taxon>
        <taxon>Vertebrata</taxon>
        <taxon>Euteleostomi</taxon>
        <taxon>Lepidosauria</taxon>
        <taxon>Squamata</taxon>
        <taxon>Bifurcata</taxon>
        <taxon>Unidentata</taxon>
        <taxon>Episquamata</taxon>
        <taxon>Toxicofera</taxon>
        <taxon>Serpentes</taxon>
        <taxon>Colubroidea</taxon>
        <taxon>Elapidae</taxon>
        <taxon>Elapinae</taxon>
        <taxon>Micrurus</taxon>
    </lineage>
</organism>
<name>A0A2D4NSG0_MICSU</name>
<sequence>MGLEIISYGDLFCLEEAQCWPLSESPTSVGSWIMWLFPPGARLGLRMWRPQCGNPASDTCFPGSILQRSPSRSMTDLLISKKRRKEAPPEPKQDFQTAQPGRMRRRGKYIHFKFQCQLFQHPDMRGCGRFPRPLWDFFILLFETGVAVRMTPSS</sequence>
<accession>A0A2D4NSG0</accession>
<dbReference type="EMBL" id="IACN01009600">
    <property type="protein sequence ID" value="LAB48671.1"/>
    <property type="molecule type" value="Transcribed_RNA"/>
</dbReference>
<protein>
    <submittedName>
        <fullName evidence="2">Uncharacterized protein</fullName>
    </submittedName>
</protein>
<evidence type="ECO:0000256" key="1">
    <source>
        <dbReference type="SAM" id="MobiDB-lite"/>
    </source>
</evidence>
<evidence type="ECO:0000313" key="2">
    <source>
        <dbReference type="EMBL" id="LAB48671.1"/>
    </source>
</evidence>
<feature type="region of interest" description="Disordered" evidence="1">
    <location>
        <begin position="80"/>
        <end position="102"/>
    </location>
</feature>
<proteinExistence type="predicted"/>